<feature type="non-terminal residue" evidence="1">
    <location>
        <position position="181"/>
    </location>
</feature>
<accession>A0ABU6Q4I9</accession>
<protein>
    <submittedName>
        <fullName evidence="1">Uncharacterized protein</fullName>
    </submittedName>
</protein>
<organism evidence="1 2">
    <name type="scientific">Stylosanthes scabra</name>
    <dbReference type="NCBI Taxonomy" id="79078"/>
    <lineage>
        <taxon>Eukaryota</taxon>
        <taxon>Viridiplantae</taxon>
        <taxon>Streptophyta</taxon>
        <taxon>Embryophyta</taxon>
        <taxon>Tracheophyta</taxon>
        <taxon>Spermatophyta</taxon>
        <taxon>Magnoliopsida</taxon>
        <taxon>eudicotyledons</taxon>
        <taxon>Gunneridae</taxon>
        <taxon>Pentapetalae</taxon>
        <taxon>rosids</taxon>
        <taxon>fabids</taxon>
        <taxon>Fabales</taxon>
        <taxon>Fabaceae</taxon>
        <taxon>Papilionoideae</taxon>
        <taxon>50 kb inversion clade</taxon>
        <taxon>dalbergioids sensu lato</taxon>
        <taxon>Dalbergieae</taxon>
        <taxon>Pterocarpus clade</taxon>
        <taxon>Stylosanthes</taxon>
    </lineage>
</organism>
<comment type="caution">
    <text evidence="1">The sequence shown here is derived from an EMBL/GenBank/DDBJ whole genome shotgun (WGS) entry which is preliminary data.</text>
</comment>
<gene>
    <name evidence="1" type="ORF">PIB30_003739</name>
</gene>
<dbReference type="EMBL" id="JASCZI010000007">
    <property type="protein sequence ID" value="MED6106333.1"/>
    <property type="molecule type" value="Genomic_DNA"/>
</dbReference>
<sequence length="181" mass="20801">MASSGSVEHVETQRGRIAIPSQLEARRFVPQVSQEESMLQIEEKLDNTLKLFEEARVRYEEARFQLTIIRETTKIDLPKPKEFKGATDARRLLREFYRQILTEVADMPHLIADWIVNFQGGGLKKDKGRFGTQLKKDSAGALRKKSKFLAHECNYGTYAILFMSSTIGNSSRLFYGCPYFK</sequence>
<evidence type="ECO:0000313" key="1">
    <source>
        <dbReference type="EMBL" id="MED6106333.1"/>
    </source>
</evidence>
<evidence type="ECO:0000313" key="2">
    <source>
        <dbReference type="Proteomes" id="UP001341840"/>
    </source>
</evidence>
<keyword evidence="2" id="KW-1185">Reference proteome</keyword>
<name>A0ABU6Q4I9_9FABA</name>
<proteinExistence type="predicted"/>
<dbReference type="Proteomes" id="UP001341840">
    <property type="component" value="Unassembled WGS sequence"/>
</dbReference>
<reference evidence="1 2" key="1">
    <citation type="journal article" date="2023" name="Plants (Basel)">
        <title>Bridging the Gap: Combining Genomics and Transcriptomics Approaches to Understand Stylosanthes scabra, an Orphan Legume from the Brazilian Caatinga.</title>
        <authorList>
            <person name="Ferreira-Neto J.R.C."/>
            <person name="da Silva M.D."/>
            <person name="Binneck E."/>
            <person name="de Melo N.F."/>
            <person name="da Silva R.H."/>
            <person name="de Melo A.L.T.M."/>
            <person name="Pandolfi V."/>
            <person name="Bustamante F.O."/>
            <person name="Brasileiro-Vidal A.C."/>
            <person name="Benko-Iseppon A.M."/>
        </authorList>
    </citation>
    <scope>NUCLEOTIDE SEQUENCE [LARGE SCALE GENOMIC DNA]</scope>
    <source>
        <tissue evidence="1">Leaves</tissue>
    </source>
</reference>